<proteinExistence type="predicted"/>
<evidence type="ECO:0000313" key="1">
    <source>
        <dbReference type="EMBL" id="KKL64174.1"/>
    </source>
</evidence>
<accession>A0A0F9DR23</accession>
<organism evidence="1">
    <name type="scientific">marine sediment metagenome</name>
    <dbReference type="NCBI Taxonomy" id="412755"/>
    <lineage>
        <taxon>unclassified sequences</taxon>
        <taxon>metagenomes</taxon>
        <taxon>ecological metagenomes</taxon>
    </lineage>
</organism>
<comment type="caution">
    <text evidence="1">The sequence shown here is derived from an EMBL/GenBank/DDBJ whole genome shotgun (WGS) entry which is preliminary data.</text>
</comment>
<reference evidence="1" key="1">
    <citation type="journal article" date="2015" name="Nature">
        <title>Complex archaea that bridge the gap between prokaryotes and eukaryotes.</title>
        <authorList>
            <person name="Spang A."/>
            <person name="Saw J.H."/>
            <person name="Jorgensen S.L."/>
            <person name="Zaremba-Niedzwiedzka K."/>
            <person name="Martijn J."/>
            <person name="Lind A.E."/>
            <person name="van Eijk R."/>
            <person name="Schleper C."/>
            <person name="Guy L."/>
            <person name="Ettema T.J."/>
        </authorList>
    </citation>
    <scope>NUCLEOTIDE SEQUENCE</scope>
</reference>
<gene>
    <name evidence="1" type="ORF">LCGC14_2167670</name>
</gene>
<dbReference type="EMBL" id="LAZR01027926">
    <property type="protein sequence ID" value="KKL64174.1"/>
    <property type="molecule type" value="Genomic_DNA"/>
</dbReference>
<protein>
    <submittedName>
        <fullName evidence="1">Uncharacterized protein</fullName>
    </submittedName>
</protein>
<name>A0A0F9DR23_9ZZZZ</name>
<dbReference type="AlphaFoldDB" id="A0A0F9DR23"/>
<sequence>MVKSENELWSMKEKCRYKEYTNYRGFITIAIQTELPYIHYAYNLKEFLKNEPID</sequence>